<sequence>MRKNNDLQIDPKKRGDDAQEPRRVTPSPQSEDGGHHTFLPGSPPSSASRGGDFAHHIPPKTPVALKGYQQLNLSPTNMIAEDQAYAKMNDDRILHDDEFYRNATPQEKAQIDRCVYFLYGRKFFWRHIDGSGQKLPVGRDVRVRLIKEMLQDPEYRRRLVQIMECTGDNDRTVDTVDRTRFYTFAASFLRFVANAEERKKEEGPYKSHGFLEVMTQLVLFLRYQTFGICYLLAACTAYGYQMQKDRTGEILPPATPDASQLARRTMDDLKLYNVVTLKGGGTVAETLAYLNGDKWEWPGSFTSVWFGDKRRLLDVMEGEALRDLEEYGVGLLDNFNIQQGFDSCERQSMEWWRDHTQGQGGKRIPPPPPGVWVLDGGKDAEGKFTCFPLPAESEAEMIDKMWTNSGQQGALPLGAGAPPLAHREHRTNIQPQAGDVDNFTSSLPPPPPPRQLPRPHTTERSGNRGLAHAMIVLYAYRKGEGKNSKTFFLVQNTWENLPLVVMTGEYLRACDAYVSFNTSKLGRSFCGKQTSLPVTSCSLPETASMALPVEQMLPHRLPRGS</sequence>
<feature type="region of interest" description="Disordered" evidence="1">
    <location>
        <begin position="432"/>
        <end position="462"/>
    </location>
</feature>
<feature type="compositionally biased region" description="Pro residues" evidence="1">
    <location>
        <begin position="443"/>
        <end position="452"/>
    </location>
</feature>
<keyword evidence="3" id="KW-1185">Reference proteome</keyword>
<feature type="region of interest" description="Disordered" evidence="1">
    <location>
        <begin position="1"/>
        <end position="60"/>
    </location>
</feature>
<comment type="caution">
    <text evidence="2">The sequence shown here is derived from an EMBL/GenBank/DDBJ whole genome shotgun (WGS) entry which is preliminary data.</text>
</comment>
<protein>
    <submittedName>
        <fullName evidence="2">Uncharacterized protein</fullName>
    </submittedName>
</protein>
<accession>A0A9N8HYT3</accession>
<gene>
    <name evidence="2" type="ORF">SEMRO_2631_G333190.1</name>
</gene>
<dbReference type="Proteomes" id="UP001153069">
    <property type="component" value="Unassembled WGS sequence"/>
</dbReference>
<reference evidence="2" key="1">
    <citation type="submission" date="2020-06" db="EMBL/GenBank/DDBJ databases">
        <authorList>
            <consortium name="Plant Systems Biology data submission"/>
        </authorList>
    </citation>
    <scope>NUCLEOTIDE SEQUENCE</scope>
    <source>
        <strain evidence="2">D6</strain>
    </source>
</reference>
<dbReference type="AlphaFoldDB" id="A0A9N8HYT3"/>
<feature type="compositionally biased region" description="Basic and acidic residues" evidence="1">
    <location>
        <begin position="9"/>
        <end position="23"/>
    </location>
</feature>
<evidence type="ECO:0000313" key="2">
    <source>
        <dbReference type="EMBL" id="CAB9529810.1"/>
    </source>
</evidence>
<dbReference type="EMBL" id="CAICTM010002629">
    <property type="protein sequence ID" value="CAB9529810.1"/>
    <property type="molecule type" value="Genomic_DNA"/>
</dbReference>
<evidence type="ECO:0000313" key="3">
    <source>
        <dbReference type="Proteomes" id="UP001153069"/>
    </source>
</evidence>
<organism evidence="2 3">
    <name type="scientific">Seminavis robusta</name>
    <dbReference type="NCBI Taxonomy" id="568900"/>
    <lineage>
        <taxon>Eukaryota</taxon>
        <taxon>Sar</taxon>
        <taxon>Stramenopiles</taxon>
        <taxon>Ochrophyta</taxon>
        <taxon>Bacillariophyta</taxon>
        <taxon>Bacillariophyceae</taxon>
        <taxon>Bacillariophycidae</taxon>
        <taxon>Naviculales</taxon>
        <taxon>Naviculaceae</taxon>
        <taxon>Seminavis</taxon>
    </lineage>
</organism>
<evidence type="ECO:0000256" key="1">
    <source>
        <dbReference type="SAM" id="MobiDB-lite"/>
    </source>
</evidence>
<proteinExistence type="predicted"/>
<name>A0A9N8HYT3_9STRA</name>